<keyword evidence="4" id="KW-1185">Reference proteome</keyword>
<dbReference type="PANTHER" id="PTHR30441">
    <property type="entry name" value="DUF748 DOMAIN-CONTAINING PROTEIN"/>
    <property type="match status" value="1"/>
</dbReference>
<protein>
    <submittedName>
        <fullName evidence="3">AsmA family protein</fullName>
    </submittedName>
</protein>
<feature type="region of interest" description="Disordered" evidence="1">
    <location>
        <begin position="654"/>
        <end position="709"/>
    </location>
</feature>
<dbReference type="OrthoDB" id="5439561at2"/>
<gene>
    <name evidence="3" type="ordered locus">Mmar10_1851</name>
</gene>
<reference evidence="3 4" key="1">
    <citation type="submission" date="2006-08" db="EMBL/GenBank/DDBJ databases">
        <title>Complete sequence of Maricaulis maris MCS10.</title>
        <authorList>
            <consortium name="US DOE Joint Genome Institute"/>
            <person name="Copeland A."/>
            <person name="Lucas S."/>
            <person name="Lapidus A."/>
            <person name="Barry K."/>
            <person name="Detter J.C."/>
            <person name="Glavina del Rio T."/>
            <person name="Hammon N."/>
            <person name="Israni S."/>
            <person name="Dalin E."/>
            <person name="Tice H."/>
            <person name="Pitluck S."/>
            <person name="Saunders E."/>
            <person name="Brettin T."/>
            <person name="Bruce D."/>
            <person name="Han C."/>
            <person name="Tapia R."/>
            <person name="Gilna P."/>
            <person name="Schmutz J."/>
            <person name="Larimer F."/>
            <person name="Land M."/>
            <person name="Hauser L."/>
            <person name="Kyrpides N."/>
            <person name="Mikhailova N."/>
            <person name="Viollier P."/>
            <person name="Stephens C."/>
            <person name="Richardson P."/>
        </authorList>
    </citation>
    <scope>NUCLEOTIDE SEQUENCE [LARGE SCALE GENOMIC DNA]</scope>
    <source>
        <strain evidence="3 4">MCS10</strain>
    </source>
</reference>
<dbReference type="KEGG" id="mmr:Mmar10_1851"/>
<dbReference type="RefSeq" id="WP_011643788.1">
    <property type="nucleotide sequence ID" value="NC_008347.1"/>
</dbReference>
<feature type="domain" description="AsmA" evidence="2">
    <location>
        <begin position="298"/>
        <end position="553"/>
    </location>
</feature>
<name>Q0ANJ4_MARMM</name>
<feature type="domain" description="AsmA" evidence="2">
    <location>
        <begin position="5"/>
        <end position="193"/>
    </location>
</feature>
<organism evidence="3 4">
    <name type="scientific">Maricaulis maris (strain MCS10)</name>
    <name type="common">Caulobacter maris</name>
    <dbReference type="NCBI Taxonomy" id="394221"/>
    <lineage>
        <taxon>Bacteria</taxon>
        <taxon>Pseudomonadati</taxon>
        <taxon>Pseudomonadota</taxon>
        <taxon>Alphaproteobacteria</taxon>
        <taxon>Maricaulales</taxon>
        <taxon>Maricaulaceae</taxon>
        <taxon>Maricaulis</taxon>
    </lineage>
</organism>
<dbReference type="STRING" id="394221.Mmar10_1851"/>
<dbReference type="GO" id="GO:0005886">
    <property type="term" value="C:plasma membrane"/>
    <property type="evidence" value="ECO:0007669"/>
    <property type="project" value="TreeGrafter"/>
</dbReference>
<dbReference type="eggNOG" id="COG2982">
    <property type="taxonomic scope" value="Bacteria"/>
</dbReference>
<feature type="compositionally biased region" description="Polar residues" evidence="1">
    <location>
        <begin position="524"/>
        <end position="534"/>
    </location>
</feature>
<feature type="compositionally biased region" description="Acidic residues" evidence="1">
    <location>
        <begin position="696"/>
        <end position="709"/>
    </location>
</feature>
<dbReference type="InterPro" id="IPR007844">
    <property type="entry name" value="AsmA"/>
</dbReference>
<accession>Q0ANJ4</accession>
<dbReference type="HOGENOM" id="CLU_012870_1_0_5"/>
<sequence precursor="true">MKRLGLALGLIIVLLIAAAFILPSVIPTSTYRDPVETAARDALNRDVTLGGDISLQILPQLQIRASEVSIANVDGFGDEAFAEMREMRVGLRLIPLLSRRVEITEFVLVEPTIRLAQNRRGNNWTFTAPDADMAAPAPAADGGFVRGDGALPIEASFGDVRIENGALHFTDGSETRSITGLDLNIALPSLDTETRLTGALNADGESLSFTASIGSIRDFFEGRETPVSLGLGGNLAALSFDGRILAGEAIAYDGEIDANIPSLRALAAFAGSPLPAGDNLEAFRAVGNLSGTPGELALQARTLRLDAISGQADLTVNLTGDRPRLTGGLELAELDVNPYLPAVAETPQPTGSGGIPPWSEAPIDLAGLGIVDADLRLTVDRLQFQAIEITDARLRARLNNSRLEVNLENVGLYEGQGNATIVANNRSARPSFSLVAAMNGLDAGPFLEAAAGFDKLLGTGDLSLELAASGNSQAAIMNSLDGSGDFSFADGAIVGINVAETIRNVSSLVSGGSNSATDSEDETAASTGEQQTTDFSSLTGSFSIVDGQIAQRDLLMLSPLLRIEGAGTVNLPAQSLDYRLRPRAVASIEGQGGNRDLQGITVPIRLRGGFNDVSVGVDTEAVGQALLQGALNNALGSDGATSPRDALRDGLLNAIGLSDDRNDEPADGETTESRPDPAEQLLRGLLNQRRNRDGNQDGDQDDPPNDDPQ</sequence>
<evidence type="ECO:0000313" key="3">
    <source>
        <dbReference type="EMBL" id="ABI66143.1"/>
    </source>
</evidence>
<proteinExistence type="predicted"/>
<dbReference type="Proteomes" id="UP000001964">
    <property type="component" value="Chromosome"/>
</dbReference>
<evidence type="ECO:0000256" key="1">
    <source>
        <dbReference type="SAM" id="MobiDB-lite"/>
    </source>
</evidence>
<dbReference type="EMBL" id="CP000449">
    <property type="protein sequence ID" value="ABI66143.1"/>
    <property type="molecule type" value="Genomic_DNA"/>
</dbReference>
<feature type="region of interest" description="Disordered" evidence="1">
    <location>
        <begin position="509"/>
        <end position="534"/>
    </location>
</feature>
<dbReference type="GO" id="GO:0090313">
    <property type="term" value="P:regulation of protein targeting to membrane"/>
    <property type="evidence" value="ECO:0007669"/>
    <property type="project" value="TreeGrafter"/>
</dbReference>
<evidence type="ECO:0000259" key="2">
    <source>
        <dbReference type="Pfam" id="PF05170"/>
    </source>
</evidence>
<dbReference type="PANTHER" id="PTHR30441:SF4">
    <property type="entry name" value="PROTEIN ASMA"/>
    <property type="match status" value="1"/>
</dbReference>
<dbReference type="InterPro" id="IPR052894">
    <property type="entry name" value="AsmA-related"/>
</dbReference>
<dbReference type="Pfam" id="PF05170">
    <property type="entry name" value="AsmA"/>
    <property type="match status" value="2"/>
</dbReference>
<evidence type="ECO:0000313" key="4">
    <source>
        <dbReference type="Proteomes" id="UP000001964"/>
    </source>
</evidence>
<dbReference type="AlphaFoldDB" id="Q0ANJ4"/>